<dbReference type="EMBL" id="CP120682">
    <property type="protein sequence ID" value="WKN39485.1"/>
    <property type="molecule type" value="Genomic_DNA"/>
</dbReference>
<dbReference type="Pfam" id="PF04397">
    <property type="entry name" value="LytTR"/>
    <property type="match status" value="1"/>
</dbReference>
<dbReference type="PROSITE" id="PS50930">
    <property type="entry name" value="HTH_LYTTR"/>
    <property type="match status" value="1"/>
</dbReference>
<dbReference type="PANTHER" id="PTHR37299">
    <property type="entry name" value="TRANSCRIPTIONAL REGULATOR-RELATED"/>
    <property type="match status" value="1"/>
</dbReference>
<keyword evidence="3" id="KW-0238">DNA-binding</keyword>
<dbReference type="AlphaFoldDB" id="A0AA49GR60"/>
<name>A0AA49GR60_9BACT</name>
<gene>
    <name evidence="3" type="ORF">K4G66_12360</name>
</gene>
<reference evidence="3" key="2">
    <citation type="journal article" date="2024" name="Antonie Van Leeuwenhoek">
        <title>Roseihalotalea indica gen. nov., sp. nov., a halophilic Bacteroidetes from mesopelagic Southwest Indian Ocean with higher carbohydrate metabolic potential.</title>
        <authorList>
            <person name="Chen B."/>
            <person name="Zhang M."/>
            <person name="Lin D."/>
            <person name="Ye J."/>
            <person name="Tang K."/>
        </authorList>
    </citation>
    <scope>NUCLEOTIDE SEQUENCE</scope>
    <source>
        <strain evidence="3">TK19036</strain>
    </source>
</reference>
<feature type="transmembrane region" description="Helical" evidence="1">
    <location>
        <begin position="110"/>
        <end position="132"/>
    </location>
</feature>
<dbReference type="GO" id="GO:0003677">
    <property type="term" value="F:DNA binding"/>
    <property type="evidence" value="ECO:0007669"/>
    <property type="project" value="UniProtKB-KW"/>
</dbReference>
<reference evidence="3" key="1">
    <citation type="journal article" date="2023" name="Comput. Struct. Biotechnol. J.">
        <title>Discovery of a novel marine Bacteroidetes with a rich repertoire of carbohydrate-active enzymes.</title>
        <authorList>
            <person name="Chen B."/>
            <person name="Liu G."/>
            <person name="Chen Q."/>
            <person name="Wang H."/>
            <person name="Liu L."/>
            <person name="Tang K."/>
        </authorList>
    </citation>
    <scope>NUCLEOTIDE SEQUENCE</scope>
    <source>
        <strain evidence="3">TK19036</strain>
    </source>
</reference>
<sequence>MKNRLMKLLKHLSFWVAIILVLTMILGYSYGSYWEPFCFAIMLLPVIALTSYFFNYYLVPNFLLTKRLFRFILYSVYMLIISLHLEMVVVTLAFIWLANYHYDRMIPFTSNAPVLAIILYCIVFLYGFALLARKSWRNQQTIQAWEDEQEKQRNAFLQVRADRKTNKIPQDDIEYLESLGDYVKIMTTSSQPIITKEKISALEKKLPATFLRIHRSYIVNLAKVSAYTKEQVHINNVSLPISRTYKERVLNNLSK</sequence>
<feature type="transmembrane region" description="Helical" evidence="1">
    <location>
        <begin position="12"/>
        <end position="31"/>
    </location>
</feature>
<evidence type="ECO:0000313" key="3">
    <source>
        <dbReference type="EMBL" id="WKN39485.1"/>
    </source>
</evidence>
<accession>A0AA49GR60</accession>
<dbReference type="Gene3D" id="2.40.50.1020">
    <property type="entry name" value="LytTr DNA-binding domain"/>
    <property type="match status" value="1"/>
</dbReference>
<dbReference type="InterPro" id="IPR046947">
    <property type="entry name" value="LytR-like"/>
</dbReference>
<keyword evidence="1" id="KW-0472">Membrane</keyword>
<dbReference type="InterPro" id="IPR007492">
    <property type="entry name" value="LytTR_DNA-bd_dom"/>
</dbReference>
<dbReference type="PANTHER" id="PTHR37299:SF1">
    <property type="entry name" value="STAGE 0 SPORULATION PROTEIN A HOMOLOG"/>
    <property type="match status" value="1"/>
</dbReference>
<evidence type="ECO:0000256" key="1">
    <source>
        <dbReference type="SAM" id="Phobius"/>
    </source>
</evidence>
<organism evidence="3">
    <name type="scientific">Roseihalotalea indica</name>
    <dbReference type="NCBI Taxonomy" id="2867963"/>
    <lineage>
        <taxon>Bacteria</taxon>
        <taxon>Pseudomonadati</taxon>
        <taxon>Bacteroidota</taxon>
        <taxon>Cytophagia</taxon>
        <taxon>Cytophagales</taxon>
        <taxon>Catalimonadaceae</taxon>
        <taxon>Roseihalotalea</taxon>
    </lineage>
</organism>
<evidence type="ECO:0000259" key="2">
    <source>
        <dbReference type="PROSITE" id="PS50930"/>
    </source>
</evidence>
<dbReference type="SMART" id="SM00850">
    <property type="entry name" value="LytTR"/>
    <property type="match status" value="1"/>
</dbReference>
<feature type="transmembrane region" description="Helical" evidence="1">
    <location>
        <begin position="71"/>
        <end position="98"/>
    </location>
</feature>
<feature type="domain" description="HTH LytTR-type" evidence="2">
    <location>
        <begin position="157"/>
        <end position="255"/>
    </location>
</feature>
<keyword evidence="1" id="KW-0812">Transmembrane</keyword>
<keyword evidence="1" id="KW-1133">Transmembrane helix</keyword>
<proteinExistence type="predicted"/>
<feature type="transmembrane region" description="Helical" evidence="1">
    <location>
        <begin position="37"/>
        <end position="59"/>
    </location>
</feature>
<dbReference type="GO" id="GO:0000156">
    <property type="term" value="F:phosphorelay response regulator activity"/>
    <property type="evidence" value="ECO:0007669"/>
    <property type="project" value="InterPro"/>
</dbReference>
<protein>
    <submittedName>
        <fullName evidence="3">LytTR family transcriptional regulator DNA-binding domain-containing protein</fullName>
    </submittedName>
</protein>